<accession>E1IGR0</accession>
<dbReference type="HOGENOM" id="CLU_032040_0_0_0"/>
<evidence type="ECO:0000313" key="1">
    <source>
        <dbReference type="EMBL" id="EFO79647.1"/>
    </source>
</evidence>
<dbReference type="EMBL" id="ADVR01000110">
    <property type="protein sequence ID" value="EFO79647.1"/>
    <property type="molecule type" value="Genomic_DNA"/>
</dbReference>
<comment type="caution">
    <text evidence="1">The sequence shown here is derived from an EMBL/GenBank/DDBJ whole genome shotgun (WGS) entry which is preliminary data.</text>
</comment>
<reference evidence="1 2" key="1">
    <citation type="journal article" date="2011" name="J. Bacteriol.">
        <title>Draft genome sequence of the anoxygenic filamentous phototrophic bacterium Oscillochloris trichoides subsp. DG-6.</title>
        <authorList>
            <person name="Kuznetsov B.B."/>
            <person name="Ivanovsky R.N."/>
            <person name="Keppen O.I."/>
            <person name="Sukhacheva M.V."/>
            <person name="Bumazhkin B.K."/>
            <person name="Patutina E.O."/>
            <person name="Beletsky A.V."/>
            <person name="Mardanov A.V."/>
            <person name="Baslerov R.V."/>
            <person name="Panteleeva A.N."/>
            <person name="Kolganova T.V."/>
            <person name="Ravin N.V."/>
            <person name="Skryabin K.G."/>
        </authorList>
    </citation>
    <scope>NUCLEOTIDE SEQUENCE [LARGE SCALE GENOMIC DNA]</scope>
    <source>
        <strain evidence="1 2">DG-6</strain>
    </source>
</reference>
<organism evidence="1 2">
    <name type="scientific">Oscillochloris trichoides DG-6</name>
    <dbReference type="NCBI Taxonomy" id="765420"/>
    <lineage>
        <taxon>Bacteria</taxon>
        <taxon>Bacillati</taxon>
        <taxon>Chloroflexota</taxon>
        <taxon>Chloroflexia</taxon>
        <taxon>Chloroflexales</taxon>
        <taxon>Chloroflexineae</taxon>
        <taxon>Oscillochloridaceae</taxon>
        <taxon>Oscillochloris</taxon>
    </lineage>
</organism>
<dbReference type="AlphaFoldDB" id="E1IGR0"/>
<dbReference type="STRING" id="765420.OSCT_2511"/>
<proteinExistence type="predicted"/>
<gene>
    <name evidence="1" type="ORF">OSCT_2511</name>
</gene>
<keyword evidence="2" id="KW-1185">Reference proteome</keyword>
<evidence type="ECO:0000313" key="2">
    <source>
        <dbReference type="Proteomes" id="UP000054010"/>
    </source>
</evidence>
<dbReference type="eggNOG" id="COG0515">
    <property type="taxonomic scope" value="Bacteria"/>
</dbReference>
<dbReference type="Proteomes" id="UP000054010">
    <property type="component" value="Unassembled WGS sequence"/>
</dbReference>
<dbReference type="OrthoDB" id="9801841at2"/>
<name>E1IGR0_9CHLR</name>
<sequence length="595" mass="68208">MASVSNPFVDYLNRYTTASPDHEAAFDEFLSQIAPPSGQPLHLKTQVENFLNVSFAQPDPPSVILTGNAGDGKTYLCRQIIKKANEQPFHWERLQHEPIILNGKRLYVIKDLSELGDAEGTALLRRVAATLSGESEDRYLIAANEGRLRALAGHDATLAPLYTLIHNQLTVGEANGARVLVINLTKVTTSSFVRKTLEWMSAPVHWQVCETCESRAACPLAYNARQLAQPSIAARVQMLYQLLEHLDIHVTVRDMLIHLAYTLTANQRCQHLQHMHAAHRDLSTLVYYENIWGHNASPDFQRKASVVQHLERLHIGNHSLFELDNFIVSGGESEEEQAQHRRLFPPAVDLNHLRFEQDRRAYLEVGAETGTQQETPMLIAWLPHCRRKLFFEREKQSEANRLIPFLFLTDYLDLLENEQRHKESIRRNLVLGLNRAFSRLYLNLDDNLYITSQYLHSTEQPRPLVRLTIPIQGVDLRVDRRPHVAYDYDRADLALVIAPPPALTMQRGVPPKPESWRMNLLLFEYLMRLAHGGTFNILAEECELSVRSLKDRLLRAFASDTAHTDRMVEFFVAEQRRYALRKLRIDEQGTIRASY</sequence>
<protein>
    <submittedName>
        <fullName evidence="1">Uncharacterized protein</fullName>
    </submittedName>
</protein>